<sequence>MRSRTGAAPSQAVPTNTAGMASRTDSPISYCAGAIRHLDLAERRHATLTIFSYVSDVTTKFKPLEHLKSFAMSLCTKLRLFMRSVLKN</sequence>
<comment type="caution">
    <text evidence="2">The sequence shown here is derived from an EMBL/GenBank/DDBJ whole genome shotgun (WGS) entry which is preliminary data.</text>
</comment>
<proteinExistence type="predicted"/>
<gene>
    <name evidence="2" type="ORF">XFF6991_180360</name>
</gene>
<evidence type="ECO:0000313" key="2">
    <source>
        <dbReference type="EMBL" id="SOO23249.1"/>
    </source>
</evidence>
<protein>
    <submittedName>
        <fullName evidence="2">Uncharacterized protein</fullName>
    </submittedName>
</protein>
<dbReference type="AlphaFoldDB" id="A0A7Z7NFQ4"/>
<dbReference type="Proteomes" id="UP000234345">
    <property type="component" value="Unassembled WGS sequence"/>
</dbReference>
<feature type="compositionally biased region" description="Polar residues" evidence="1">
    <location>
        <begin position="12"/>
        <end position="25"/>
    </location>
</feature>
<evidence type="ECO:0000256" key="1">
    <source>
        <dbReference type="SAM" id="MobiDB-lite"/>
    </source>
</evidence>
<feature type="region of interest" description="Disordered" evidence="1">
    <location>
        <begin position="1"/>
        <end position="25"/>
    </location>
</feature>
<organism evidence="2 3">
    <name type="scientific">Xanthomonas campestris pv. phaseoli</name>
    <dbReference type="NCBI Taxonomy" id="317013"/>
    <lineage>
        <taxon>Bacteria</taxon>
        <taxon>Pseudomonadati</taxon>
        <taxon>Pseudomonadota</taxon>
        <taxon>Gammaproteobacteria</taxon>
        <taxon>Lysobacterales</taxon>
        <taxon>Lysobacteraceae</taxon>
        <taxon>Xanthomonas</taxon>
    </lineage>
</organism>
<reference evidence="2 3" key="1">
    <citation type="submission" date="2017-10" db="EMBL/GenBank/DDBJ databases">
        <authorList>
            <person name="Regsiter A."/>
            <person name="William W."/>
        </authorList>
    </citation>
    <scope>NUCLEOTIDE SEQUENCE [LARGE SCALE GENOMIC DNA]</scope>
    <source>
        <strain evidence="2 3">CFBP6991</strain>
    </source>
</reference>
<accession>A0A7Z7NFQ4</accession>
<dbReference type="EMBL" id="OCZC01000046">
    <property type="protein sequence ID" value="SOO23249.1"/>
    <property type="molecule type" value="Genomic_DNA"/>
</dbReference>
<name>A0A7Z7NFQ4_XANCH</name>
<evidence type="ECO:0000313" key="3">
    <source>
        <dbReference type="Proteomes" id="UP000234345"/>
    </source>
</evidence>